<accession>A0ACC0BQN4</accession>
<gene>
    <name evidence="1" type="ORF">M9H77_05912</name>
</gene>
<dbReference type="Proteomes" id="UP001060085">
    <property type="component" value="Linkage Group LG02"/>
</dbReference>
<reference evidence="2" key="1">
    <citation type="journal article" date="2023" name="Nat. Plants">
        <title>Single-cell RNA sequencing provides a high-resolution roadmap for understanding the multicellular compartmentation of specialized metabolism.</title>
        <authorList>
            <person name="Sun S."/>
            <person name="Shen X."/>
            <person name="Li Y."/>
            <person name="Li Y."/>
            <person name="Wang S."/>
            <person name="Li R."/>
            <person name="Zhang H."/>
            <person name="Shen G."/>
            <person name="Guo B."/>
            <person name="Wei J."/>
            <person name="Xu J."/>
            <person name="St-Pierre B."/>
            <person name="Chen S."/>
            <person name="Sun C."/>
        </authorList>
    </citation>
    <scope>NUCLEOTIDE SEQUENCE [LARGE SCALE GENOMIC DNA]</scope>
</reference>
<evidence type="ECO:0000313" key="2">
    <source>
        <dbReference type="Proteomes" id="UP001060085"/>
    </source>
</evidence>
<name>A0ACC0BQN4_CATRO</name>
<organism evidence="1 2">
    <name type="scientific">Catharanthus roseus</name>
    <name type="common">Madagascar periwinkle</name>
    <name type="synonym">Vinca rosea</name>
    <dbReference type="NCBI Taxonomy" id="4058"/>
    <lineage>
        <taxon>Eukaryota</taxon>
        <taxon>Viridiplantae</taxon>
        <taxon>Streptophyta</taxon>
        <taxon>Embryophyta</taxon>
        <taxon>Tracheophyta</taxon>
        <taxon>Spermatophyta</taxon>
        <taxon>Magnoliopsida</taxon>
        <taxon>eudicotyledons</taxon>
        <taxon>Gunneridae</taxon>
        <taxon>Pentapetalae</taxon>
        <taxon>asterids</taxon>
        <taxon>lamiids</taxon>
        <taxon>Gentianales</taxon>
        <taxon>Apocynaceae</taxon>
        <taxon>Rauvolfioideae</taxon>
        <taxon>Vinceae</taxon>
        <taxon>Catharanthinae</taxon>
        <taxon>Catharanthus</taxon>
    </lineage>
</organism>
<protein>
    <submittedName>
        <fullName evidence="1">Uncharacterized protein</fullName>
    </submittedName>
</protein>
<proteinExistence type="predicted"/>
<keyword evidence="2" id="KW-1185">Reference proteome</keyword>
<comment type="caution">
    <text evidence="1">The sequence shown here is derived from an EMBL/GenBank/DDBJ whole genome shotgun (WGS) entry which is preliminary data.</text>
</comment>
<dbReference type="EMBL" id="CM044702">
    <property type="protein sequence ID" value="KAI5674962.1"/>
    <property type="molecule type" value="Genomic_DNA"/>
</dbReference>
<evidence type="ECO:0000313" key="1">
    <source>
        <dbReference type="EMBL" id="KAI5674962.1"/>
    </source>
</evidence>
<sequence length="156" mass="17605">MEERRRILGKSPDIPIPVPRPLPFGSPSNAFHMPSSGSVFNIVISPETKMVNLNVPSIMEVGAGFSPPHNKFSRSAPSTTIQQIPTLDQVLAREITDGCNVRRLRRTISNRLSAQRSRMKKAQYIIEMEQKIKDLQFKLKRTSVKFKGLENFISSN</sequence>